<dbReference type="InterPro" id="IPR003495">
    <property type="entry name" value="CobW/HypB/UreG_nucleotide-bd"/>
</dbReference>
<feature type="domain" description="CobW/HypB/UreG nucleotide-binding" evidence="1">
    <location>
        <begin position="13"/>
        <end position="188"/>
    </location>
</feature>
<name>B8CYB2_HALOH</name>
<organism evidence="2 3">
    <name type="scientific">Halothermothrix orenii (strain H 168 / OCM 544 / DSM 9562)</name>
    <dbReference type="NCBI Taxonomy" id="373903"/>
    <lineage>
        <taxon>Bacteria</taxon>
        <taxon>Bacillati</taxon>
        <taxon>Bacillota</taxon>
        <taxon>Clostridia</taxon>
        <taxon>Halanaerobiales</taxon>
        <taxon>Halothermotrichaceae</taxon>
        <taxon>Halothermothrix</taxon>
    </lineage>
</organism>
<accession>B8CYB2</accession>
<evidence type="ECO:0000313" key="2">
    <source>
        <dbReference type="EMBL" id="ACL70281.1"/>
    </source>
</evidence>
<dbReference type="eggNOG" id="COG0523">
    <property type="taxonomic scope" value="Bacteria"/>
</dbReference>
<sequence>MPVTGPGKQIDMFFITGFLGSGKTTFLNNLLKNNSGKNLGVIVNEFGEINVDVKLLDSDTDMKVTEINNGSIFCSCLSGSFVESIISYQDLPVDCLFVESTGMARPSSLDNILEDVNKLAPGRFNYHGMVCVVDASSFMVLSQSVNAVREQIQYSDIVLINKIDLVEADLIKVIEEKVKGLNPQAEIIKTSYGRSDLPFFEVKTGSSCTCNCSCSLTCDELTSDRPQCYFLKPDGEVSKDRLVEFLEEVASKTYRIKGFIKTGEGYIRVDCVGDSINFERTEESSPEEGLVIFAPEDVSDKDLIL</sequence>
<dbReference type="PANTHER" id="PTHR13748">
    <property type="entry name" value="COBW-RELATED"/>
    <property type="match status" value="1"/>
</dbReference>
<protein>
    <submittedName>
        <fullName evidence="2">Cobalamin synthesis protein P47K</fullName>
    </submittedName>
</protein>
<dbReference type="KEGG" id="hor:Hore_15320"/>
<evidence type="ECO:0000259" key="1">
    <source>
        <dbReference type="Pfam" id="PF02492"/>
    </source>
</evidence>
<dbReference type="CDD" id="cd03112">
    <property type="entry name" value="CobW-like"/>
    <property type="match status" value="1"/>
</dbReference>
<dbReference type="PANTHER" id="PTHR13748:SF62">
    <property type="entry name" value="COBW DOMAIN-CONTAINING PROTEIN"/>
    <property type="match status" value="1"/>
</dbReference>
<dbReference type="EMBL" id="CP001098">
    <property type="protein sequence ID" value="ACL70281.1"/>
    <property type="molecule type" value="Genomic_DNA"/>
</dbReference>
<proteinExistence type="predicted"/>
<gene>
    <name evidence="2" type="ordered locus">Hore_15320</name>
</gene>
<dbReference type="HOGENOM" id="CLU_017452_1_4_9"/>
<dbReference type="InterPro" id="IPR027417">
    <property type="entry name" value="P-loop_NTPase"/>
</dbReference>
<dbReference type="Proteomes" id="UP000000719">
    <property type="component" value="Chromosome"/>
</dbReference>
<dbReference type="STRING" id="373903.Hore_15320"/>
<dbReference type="Gene3D" id="3.40.50.300">
    <property type="entry name" value="P-loop containing nucleotide triphosphate hydrolases"/>
    <property type="match status" value="1"/>
</dbReference>
<reference evidence="2 3" key="1">
    <citation type="journal article" date="2009" name="PLoS ONE">
        <title>Genome analysis of the anaerobic thermohalophilic bacterium Halothermothrix orenii.</title>
        <authorList>
            <person name="Mavromatis K."/>
            <person name="Ivanova N."/>
            <person name="Anderson I."/>
            <person name="Lykidis A."/>
            <person name="Hooper S.D."/>
            <person name="Sun H."/>
            <person name="Kunin V."/>
            <person name="Lapidus A."/>
            <person name="Hugenholtz P."/>
            <person name="Patel B."/>
            <person name="Kyrpides N.C."/>
        </authorList>
    </citation>
    <scope>NUCLEOTIDE SEQUENCE [LARGE SCALE GENOMIC DNA]</scope>
    <source>
        <strain evidence="3">H 168 / OCM 544 / DSM 9562</strain>
    </source>
</reference>
<dbReference type="OrthoDB" id="9808822at2"/>
<dbReference type="SUPFAM" id="SSF52540">
    <property type="entry name" value="P-loop containing nucleoside triphosphate hydrolases"/>
    <property type="match status" value="1"/>
</dbReference>
<dbReference type="AlphaFoldDB" id="B8CYB2"/>
<evidence type="ECO:0000313" key="3">
    <source>
        <dbReference type="Proteomes" id="UP000000719"/>
    </source>
</evidence>
<dbReference type="RefSeq" id="WP_012636464.1">
    <property type="nucleotide sequence ID" value="NC_011899.1"/>
</dbReference>
<dbReference type="InterPro" id="IPR051316">
    <property type="entry name" value="Zinc-reg_GTPase_activator"/>
</dbReference>
<dbReference type="Pfam" id="PF02492">
    <property type="entry name" value="cobW"/>
    <property type="match status" value="1"/>
</dbReference>
<dbReference type="GO" id="GO:0005737">
    <property type="term" value="C:cytoplasm"/>
    <property type="evidence" value="ECO:0007669"/>
    <property type="project" value="TreeGrafter"/>
</dbReference>
<keyword evidence="3" id="KW-1185">Reference proteome</keyword>